<dbReference type="CDD" id="cd06267">
    <property type="entry name" value="PBP1_LacI_sugar_binding-like"/>
    <property type="match status" value="1"/>
</dbReference>
<keyword evidence="2 5" id="KW-0238">DNA-binding</keyword>
<evidence type="ECO:0000256" key="2">
    <source>
        <dbReference type="ARBA" id="ARBA00023125"/>
    </source>
</evidence>
<evidence type="ECO:0000256" key="3">
    <source>
        <dbReference type="ARBA" id="ARBA00023163"/>
    </source>
</evidence>
<proteinExistence type="predicted"/>
<dbReference type="RefSeq" id="WP_381349347.1">
    <property type="nucleotide sequence ID" value="NZ_JBHMCY010000068.1"/>
</dbReference>
<dbReference type="Gene3D" id="1.10.260.40">
    <property type="entry name" value="lambda repressor-like DNA-binding domains"/>
    <property type="match status" value="1"/>
</dbReference>
<dbReference type="Gene3D" id="3.40.50.2300">
    <property type="match status" value="2"/>
</dbReference>
<feature type="domain" description="HTH lacI-type" evidence="4">
    <location>
        <begin position="4"/>
        <end position="58"/>
    </location>
</feature>
<dbReference type="SUPFAM" id="SSF53822">
    <property type="entry name" value="Periplasmic binding protein-like I"/>
    <property type="match status" value="1"/>
</dbReference>
<dbReference type="InterPro" id="IPR000843">
    <property type="entry name" value="HTH_LacI"/>
</dbReference>
<dbReference type="PANTHER" id="PTHR30146:SF109">
    <property type="entry name" value="HTH-TYPE TRANSCRIPTIONAL REGULATOR GALS"/>
    <property type="match status" value="1"/>
</dbReference>
<dbReference type="InterPro" id="IPR010982">
    <property type="entry name" value="Lambda_DNA-bd_dom_sf"/>
</dbReference>
<comment type="caution">
    <text evidence="5">The sequence shown here is derived from an EMBL/GenBank/DDBJ whole genome shotgun (WGS) entry which is preliminary data.</text>
</comment>
<dbReference type="PROSITE" id="PS00356">
    <property type="entry name" value="HTH_LACI_1"/>
    <property type="match status" value="1"/>
</dbReference>
<dbReference type="GO" id="GO:0003677">
    <property type="term" value="F:DNA binding"/>
    <property type="evidence" value="ECO:0007669"/>
    <property type="project" value="UniProtKB-KW"/>
</dbReference>
<dbReference type="Pfam" id="PF00356">
    <property type="entry name" value="LacI"/>
    <property type="match status" value="1"/>
</dbReference>
<dbReference type="Pfam" id="PF13377">
    <property type="entry name" value="Peripla_BP_3"/>
    <property type="match status" value="1"/>
</dbReference>
<reference evidence="5 6" key="1">
    <citation type="submission" date="2024-09" db="EMBL/GenBank/DDBJ databases">
        <authorList>
            <person name="Sun Q."/>
            <person name="Mori K."/>
        </authorList>
    </citation>
    <scope>NUCLEOTIDE SEQUENCE [LARGE SCALE GENOMIC DNA]</scope>
    <source>
        <strain evidence="5 6">JCM 6917</strain>
    </source>
</reference>
<dbReference type="InterPro" id="IPR028082">
    <property type="entry name" value="Peripla_BP_I"/>
</dbReference>
<organism evidence="5 6">
    <name type="scientific">Streptomyces cinereospinus</name>
    <dbReference type="NCBI Taxonomy" id="285561"/>
    <lineage>
        <taxon>Bacteria</taxon>
        <taxon>Bacillati</taxon>
        <taxon>Actinomycetota</taxon>
        <taxon>Actinomycetes</taxon>
        <taxon>Kitasatosporales</taxon>
        <taxon>Streptomycetaceae</taxon>
        <taxon>Streptomyces</taxon>
    </lineage>
</organism>
<keyword evidence="1" id="KW-0805">Transcription regulation</keyword>
<keyword evidence="3" id="KW-0804">Transcription</keyword>
<protein>
    <submittedName>
        <fullName evidence="5">LacI family DNA-binding transcriptional regulator</fullName>
    </submittedName>
</protein>
<dbReference type="CDD" id="cd01392">
    <property type="entry name" value="HTH_LacI"/>
    <property type="match status" value="1"/>
</dbReference>
<dbReference type="InterPro" id="IPR046335">
    <property type="entry name" value="LacI/GalR-like_sensor"/>
</dbReference>
<keyword evidence="6" id="KW-1185">Reference proteome</keyword>
<gene>
    <name evidence="5" type="ORF">ACFF45_27870</name>
</gene>
<name>A0ABV5N807_9ACTN</name>
<evidence type="ECO:0000313" key="5">
    <source>
        <dbReference type="EMBL" id="MFB9466424.1"/>
    </source>
</evidence>
<dbReference type="EMBL" id="JBHMCY010000068">
    <property type="protein sequence ID" value="MFB9466424.1"/>
    <property type="molecule type" value="Genomic_DNA"/>
</dbReference>
<dbReference type="PANTHER" id="PTHR30146">
    <property type="entry name" value="LACI-RELATED TRANSCRIPTIONAL REPRESSOR"/>
    <property type="match status" value="1"/>
</dbReference>
<dbReference type="SMART" id="SM00354">
    <property type="entry name" value="HTH_LACI"/>
    <property type="match status" value="1"/>
</dbReference>
<evidence type="ECO:0000313" key="6">
    <source>
        <dbReference type="Proteomes" id="UP001589709"/>
    </source>
</evidence>
<dbReference type="PRINTS" id="PR00036">
    <property type="entry name" value="HTHLACI"/>
</dbReference>
<evidence type="ECO:0000256" key="1">
    <source>
        <dbReference type="ARBA" id="ARBA00023015"/>
    </source>
</evidence>
<evidence type="ECO:0000259" key="4">
    <source>
        <dbReference type="PROSITE" id="PS50932"/>
    </source>
</evidence>
<dbReference type="SUPFAM" id="SSF47413">
    <property type="entry name" value="lambda repressor-like DNA-binding domains"/>
    <property type="match status" value="1"/>
</dbReference>
<dbReference type="PROSITE" id="PS50932">
    <property type="entry name" value="HTH_LACI_2"/>
    <property type="match status" value="1"/>
</dbReference>
<sequence length="354" mass="37668">MARPRIKDVARLAGVSEKTVSNVINDYTHVSDRTRNAVREAIEELGYKVNLAGRHLRRGRTGIIALVVPELDVPYFAELARHVIREAEERSLTVLIHQTGADRDHELAALAGFGSTFVDGVILSPLALTADDLRDRADAPPTVLLGELLEEGADHVAIDNEQAAREATEHLIGLGRRSILVIGGRDDTGLGTAEARTRGYRAALAAAGVAHDPAALLPVTSFRMPDGAEAVSRALSGGARPDALLCLNDQLALGALRALHEHGLRVPQDVAVMGFDDVEAGRFSVPTLSTVAPDKAAVARIALELLRRRMDETSGPAVAEASPDGVRSPQDLVVAHRLVLRESTAQSASRAEPA</sequence>
<accession>A0ABV5N807</accession>
<dbReference type="Proteomes" id="UP001589709">
    <property type="component" value="Unassembled WGS sequence"/>
</dbReference>